<name>A0A6A6ZPP7_9PLEO</name>
<dbReference type="EMBL" id="MU006234">
    <property type="protein sequence ID" value="KAF2822569.1"/>
    <property type="molecule type" value="Genomic_DNA"/>
</dbReference>
<organism evidence="1 2">
    <name type="scientific">Ophiobolus disseminans</name>
    <dbReference type="NCBI Taxonomy" id="1469910"/>
    <lineage>
        <taxon>Eukaryota</taxon>
        <taxon>Fungi</taxon>
        <taxon>Dikarya</taxon>
        <taxon>Ascomycota</taxon>
        <taxon>Pezizomycotina</taxon>
        <taxon>Dothideomycetes</taxon>
        <taxon>Pleosporomycetidae</taxon>
        <taxon>Pleosporales</taxon>
        <taxon>Pleosporineae</taxon>
        <taxon>Phaeosphaeriaceae</taxon>
        <taxon>Ophiobolus</taxon>
    </lineage>
</organism>
<dbReference type="AlphaFoldDB" id="A0A6A6ZPP7"/>
<keyword evidence="2" id="KW-1185">Reference proteome</keyword>
<sequence length="231" mass="26772">MSAPKIGLLFVHVKEQNPFNIEDHDRSFFEYAAVVSSIGEAHRRNELFRLQFCTCREKPVSADRCYFTFAEPDQEDNYFRIELQDCTRVDLLCLMVFLYNIPINAYTKRMNDQEHYSLAGKDPNSLQSFDLQLLALFRNRSVSLDEARNLAADFDMTKGLNPYEWPIPGGADARGFYGDASFKDNMSTMYKEAGFDGYMIHHAKIPDVAKPKTVNISKEFGDWLRRRAYEK</sequence>
<evidence type="ECO:0000313" key="2">
    <source>
        <dbReference type="Proteomes" id="UP000799424"/>
    </source>
</evidence>
<protein>
    <submittedName>
        <fullName evidence="1">Uncharacterized protein</fullName>
    </submittedName>
</protein>
<accession>A0A6A6ZPP7</accession>
<reference evidence="1" key="1">
    <citation type="journal article" date="2020" name="Stud. Mycol.">
        <title>101 Dothideomycetes genomes: a test case for predicting lifestyles and emergence of pathogens.</title>
        <authorList>
            <person name="Haridas S."/>
            <person name="Albert R."/>
            <person name="Binder M."/>
            <person name="Bloem J."/>
            <person name="Labutti K."/>
            <person name="Salamov A."/>
            <person name="Andreopoulos B."/>
            <person name="Baker S."/>
            <person name="Barry K."/>
            <person name="Bills G."/>
            <person name="Bluhm B."/>
            <person name="Cannon C."/>
            <person name="Castanera R."/>
            <person name="Culley D."/>
            <person name="Daum C."/>
            <person name="Ezra D."/>
            <person name="Gonzalez J."/>
            <person name="Henrissat B."/>
            <person name="Kuo A."/>
            <person name="Liang C."/>
            <person name="Lipzen A."/>
            <person name="Lutzoni F."/>
            <person name="Magnuson J."/>
            <person name="Mondo S."/>
            <person name="Nolan M."/>
            <person name="Ohm R."/>
            <person name="Pangilinan J."/>
            <person name="Park H.-J."/>
            <person name="Ramirez L."/>
            <person name="Alfaro M."/>
            <person name="Sun H."/>
            <person name="Tritt A."/>
            <person name="Yoshinaga Y."/>
            <person name="Zwiers L.-H."/>
            <person name="Turgeon B."/>
            <person name="Goodwin S."/>
            <person name="Spatafora J."/>
            <person name="Crous P."/>
            <person name="Grigoriev I."/>
        </authorList>
    </citation>
    <scope>NUCLEOTIDE SEQUENCE</scope>
    <source>
        <strain evidence="1">CBS 113818</strain>
    </source>
</reference>
<gene>
    <name evidence="1" type="ORF">CC86DRAFT_410168</name>
</gene>
<dbReference type="Proteomes" id="UP000799424">
    <property type="component" value="Unassembled WGS sequence"/>
</dbReference>
<proteinExistence type="predicted"/>
<evidence type="ECO:0000313" key="1">
    <source>
        <dbReference type="EMBL" id="KAF2822569.1"/>
    </source>
</evidence>